<accession>A0AAN2RIP6</accession>
<reference evidence="1 2" key="1">
    <citation type="submission" date="2016-02" db="EMBL/GenBank/DDBJ databases">
        <authorList>
            <consortium name="Pathogen Informatics"/>
        </authorList>
    </citation>
    <scope>NUCLEOTIDE SEQUENCE [LARGE SCALE GENOMIC DNA]</scope>
    <source>
        <strain evidence="1 2">LSS30</strain>
    </source>
</reference>
<dbReference type="EMBL" id="FIGH01000020">
    <property type="protein sequence ID" value="CYU92885.1"/>
    <property type="molecule type" value="Genomic_DNA"/>
</dbReference>
<dbReference type="Proteomes" id="UP000074664">
    <property type="component" value="Unassembled WGS sequence"/>
</dbReference>
<proteinExistence type="predicted"/>
<gene>
    <name evidence="1" type="ORF">ERS132392_02282</name>
</gene>
<sequence>MLWEKKNCCIANDDYRLAISVGIGNPNEETIVKLDGSNRSYQIIFGFIHELFWDSTTNVNYKTFTDKDSDCFVEITNSKLIHELEKISSGITVDENLRHFKIKGLNATIDIITAETIIISELTKDTYSDITSDSKIALNEPIERGYYYLGCRVEVENSLSFTLESNKNTYEIDFANANSINVISETYDLLPRIPTNSAQVLDGQKGYVFTIKENGSILGYKILGLENYNAYVFTESCPEIYSIQSNTN</sequence>
<evidence type="ECO:0000313" key="1">
    <source>
        <dbReference type="EMBL" id="CYU92885.1"/>
    </source>
</evidence>
<protein>
    <submittedName>
        <fullName evidence="1">Uncharacterized protein</fullName>
    </submittedName>
</protein>
<name>A0AAN2RIP6_STRSU</name>
<evidence type="ECO:0000313" key="2">
    <source>
        <dbReference type="Proteomes" id="UP000074664"/>
    </source>
</evidence>
<organism evidence="1 2">
    <name type="scientific">Streptococcus suis</name>
    <dbReference type="NCBI Taxonomy" id="1307"/>
    <lineage>
        <taxon>Bacteria</taxon>
        <taxon>Bacillati</taxon>
        <taxon>Bacillota</taxon>
        <taxon>Bacilli</taxon>
        <taxon>Lactobacillales</taxon>
        <taxon>Streptococcaceae</taxon>
        <taxon>Streptococcus</taxon>
    </lineage>
</organism>
<comment type="caution">
    <text evidence="1">The sequence shown here is derived from an EMBL/GenBank/DDBJ whole genome shotgun (WGS) entry which is preliminary data.</text>
</comment>
<dbReference type="RefSeq" id="WP_044671259.1">
    <property type="nucleotide sequence ID" value="NZ_CECY01000084.1"/>
</dbReference>
<dbReference type="AlphaFoldDB" id="A0AAN2RIP6"/>